<dbReference type="InterPro" id="IPR014030">
    <property type="entry name" value="Ketoacyl_synth_N"/>
</dbReference>
<evidence type="ECO:0000313" key="6">
    <source>
        <dbReference type="EMBL" id="EAZ91778.1"/>
    </source>
</evidence>
<dbReference type="Pfam" id="PF00698">
    <property type="entry name" value="Acyl_transf_1"/>
    <property type="match status" value="1"/>
</dbReference>
<dbReference type="SUPFAM" id="SSF52151">
    <property type="entry name" value="FabD/lysophospholipase-like"/>
    <property type="match status" value="1"/>
</dbReference>
<organism evidence="6 7">
    <name type="scientific">Crocosphaera chwakensis CCY0110</name>
    <dbReference type="NCBI Taxonomy" id="391612"/>
    <lineage>
        <taxon>Bacteria</taxon>
        <taxon>Bacillati</taxon>
        <taxon>Cyanobacteriota</taxon>
        <taxon>Cyanophyceae</taxon>
        <taxon>Oscillatoriophycideae</taxon>
        <taxon>Chroococcales</taxon>
        <taxon>Aphanothecaceae</taxon>
        <taxon>Crocosphaera</taxon>
        <taxon>Crocosphaera chwakensis</taxon>
    </lineage>
</organism>
<dbReference type="RefSeq" id="WP_008275098.1">
    <property type="nucleotide sequence ID" value="NZ_AAXW01000011.1"/>
</dbReference>
<protein>
    <submittedName>
        <fullName evidence="6">Beta-ketoacyl synthase</fullName>
    </submittedName>
</protein>
<evidence type="ECO:0000256" key="1">
    <source>
        <dbReference type="ARBA" id="ARBA00022450"/>
    </source>
</evidence>
<dbReference type="PROSITE" id="PS00606">
    <property type="entry name" value="KS3_1"/>
    <property type="match status" value="1"/>
</dbReference>
<dbReference type="SMART" id="SM00827">
    <property type="entry name" value="PKS_AT"/>
    <property type="match status" value="1"/>
</dbReference>
<dbReference type="InterPro" id="IPR050091">
    <property type="entry name" value="PKS_NRPS_Biosynth_Enz"/>
</dbReference>
<dbReference type="Pfam" id="PF02801">
    <property type="entry name" value="Ketoacyl-synt_C"/>
    <property type="match status" value="1"/>
</dbReference>
<dbReference type="PANTHER" id="PTHR43775:SF37">
    <property type="entry name" value="SI:DKEY-61P9.11"/>
    <property type="match status" value="1"/>
</dbReference>
<evidence type="ECO:0000256" key="3">
    <source>
        <dbReference type="ARBA" id="ARBA00022679"/>
    </source>
</evidence>
<keyword evidence="2" id="KW-0597">Phosphoprotein</keyword>
<dbReference type="SMART" id="SM01294">
    <property type="entry name" value="PKS_PP_betabranch"/>
    <property type="match status" value="1"/>
</dbReference>
<dbReference type="GO" id="GO:0004312">
    <property type="term" value="F:fatty acid synthase activity"/>
    <property type="evidence" value="ECO:0007669"/>
    <property type="project" value="TreeGrafter"/>
</dbReference>
<accession>A3INX6</accession>
<dbReference type="Pfam" id="PF22621">
    <property type="entry name" value="CurL-like_PKS_C"/>
    <property type="match status" value="1"/>
</dbReference>
<dbReference type="PROSITE" id="PS50075">
    <property type="entry name" value="CARRIER"/>
    <property type="match status" value="1"/>
</dbReference>
<dbReference type="Gene3D" id="3.30.70.3290">
    <property type="match status" value="1"/>
</dbReference>
<dbReference type="FunFam" id="3.40.366.10:FF:000002">
    <property type="entry name" value="Probable polyketide synthase 2"/>
    <property type="match status" value="1"/>
</dbReference>
<comment type="caution">
    <text evidence="6">The sequence shown here is derived from an EMBL/GenBank/DDBJ whole genome shotgun (WGS) entry which is preliminary data.</text>
</comment>
<dbReference type="AlphaFoldDB" id="A3INX6"/>
<dbReference type="SUPFAM" id="SSF55048">
    <property type="entry name" value="Probable ACP-binding domain of malonyl-CoA ACP transacylase"/>
    <property type="match status" value="1"/>
</dbReference>
<dbReference type="EMBL" id="AAXW01000011">
    <property type="protein sequence ID" value="EAZ91778.1"/>
    <property type="molecule type" value="Genomic_DNA"/>
</dbReference>
<dbReference type="InterPro" id="IPR036736">
    <property type="entry name" value="ACP-like_sf"/>
</dbReference>
<dbReference type="InterPro" id="IPR020806">
    <property type="entry name" value="PKS_PP-bd"/>
</dbReference>
<dbReference type="Gene3D" id="3.40.47.10">
    <property type="match status" value="1"/>
</dbReference>
<dbReference type="Pfam" id="PF00550">
    <property type="entry name" value="PP-binding"/>
    <property type="match status" value="1"/>
</dbReference>
<dbReference type="SMART" id="SM00825">
    <property type="entry name" value="PKS_KS"/>
    <property type="match status" value="1"/>
</dbReference>
<dbReference type="FunFam" id="3.40.47.10:FF:000019">
    <property type="entry name" value="Polyketide synthase type I"/>
    <property type="match status" value="1"/>
</dbReference>
<evidence type="ECO:0000259" key="5">
    <source>
        <dbReference type="PROSITE" id="PS52004"/>
    </source>
</evidence>
<dbReference type="InterPro" id="IPR009081">
    <property type="entry name" value="PP-bd_ACP"/>
</dbReference>
<dbReference type="InterPro" id="IPR014043">
    <property type="entry name" value="Acyl_transferase_dom"/>
</dbReference>
<dbReference type="GO" id="GO:0004315">
    <property type="term" value="F:3-oxoacyl-[acyl-carrier-protein] synthase activity"/>
    <property type="evidence" value="ECO:0007669"/>
    <property type="project" value="InterPro"/>
</dbReference>
<dbReference type="GO" id="GO:0006633">
    <property type="term" value="P:fatty acid biosynthetic process"/>
    <property type="evidence" value="ECO:0007669"/>
    <property type="project" value="InterPro"/>
</dbReference>
<keyword evidence="3" id="KW-0808">Transferase</keyword>
<reference evidence="6 7" key="1">
    <citation type="submission" date="2007-03" db="EMBL/GenBank/DDBJ databases">
        <authorList>
            <person name="Stal L."/>
            <person name="Ferriera S."/>
            <person name="Johnson J."/>
            <person name="Kravitz S."/>
            <person name="Beeson K."/>
            <person name="Sutton G."/>
            <person name="Rogers Y.-H."/>
            <person name="Friedman R."/>
            <person name="Frazier M."/>
            <person name="Venter J.C."/>
        </authorList>
    </citation>
    <scope>NUCLEOTIDE SEQUENCE [LARGE SCALE GENOMIC DNA]</scope>
    <source>
        <strain evidence="6 7">CCY0110</strain>
    </source>
</reference>
<dbReference type="SMART" id="SM00823">
    <property type="entry name" value="PKS_PP"/>
    <property type="match status" value="1"/>
</dbReference>
<gene>
    <name evidence="6" type="ORF">CY0110_07454</name>
</gene>
<dbReference type="PROSITE" id="PS52004">
    <property type="entry name" value="KS3_2"/>
    <property type="match status" value="1"/>
</dbReference>
<keyword evidence="1" id="KW-0596">Phosphopantetheine</keyword>
<feature type="domain" description="Ketosynthase family 3 (KS3)" evidence="5">
    <location>
        <begin position="7"/>
        <end position="430"/>
    </location>
</feature>
<dbReference type="InterPro" id="IPR020841">
    <property type="entry name" value="PKS_Beta-ketoAc_synthase_dom"/>
</dbReference>
<dbReference type="InterPro" id="IPR018201">
    <property type="entry name" value="Ketoacyl_synth_AS"/>
</dbReference>
<dbReference type="PANTHER" id="PTHR43775">
    <property type="entry name" value="FATTY ACID SYNTHASE"/>
    <property type="match status" value="1"/>
</dbReference>
<dbReference type="InterPro" id="IPR016036">
    <property type="entry name" value="Malonyl_transacylase_ACP-bd"/>
</dbReference>
<dbReference type="CDD" id="cd00833">
    <property type="entry name" value="PKS"/>
    <property type="match status" value="1"/>
</dbReference>
<evidence type="ECO:0000313" key="7">
    <source>
        <dbReference type="Proteomes" id="UP000003781"/>
    </source>
</evidence>
<dbReference type="InterPro" id="IPR014031">
    <property type="entry name" value="Ketoacyl_synth_C"/>
</dbReference>
<dbReference type="eggNOG" id="COG3321">
    <property type="taxonomic scope" value="Bacteria"/>
</dbReference>
<dbReference type="InterPro" id="IPR016039">
    <property type="entry name" value="Thiolase-like"/>
</dbReference>
<evidence type="ECO:0000259" key="4">
    <source>
        <dbReference type="PROSITE" id="PS50075"/>
    </source>
</evidence>
<evidence type="ECO:0000256" key="2">
    <source>
        <dbReference type="ARBA" id="ARBA00022553"/>
    </source>
</evidence>
<keyword evidence="7" id="KW-1185">Reference proteome</keyword>
<dbReference type="Pfam" id="PF00109">
    <property type="entry name" value="ketoacyl-synt"/>
    <property type="match status" value="1"/>
</dbReference>
<dbReference type="InterPro" id="IPR001227">
    <property type="entry name" value="Ac_transferase_dom_sf"/>
</dbReference>
<dbReference type="Proteomes" id="UP000003781">
    <property type="component" value="Unassembled WGS sequence"/>
</dbReference>
<sequence length="1075" mass="120028">MVRDQQRQEIAIIGVGCRFPGAKNSEEFWQLLKTGQDVISEVPLQRWNIEKYYHQNPEIPGRMNTRWGGFLSNIDQFDAHFFGISPRECQHIDPQQRLMLEVAWEALEDGGIIPETLSGTQTGVFLGLTNQDYQRLLYQHIDHCDAYYSTGTSGAIASNRLSYLLNLQGPSFTVDTACSSSLVAVHLACQSLKQQESDLAIAGAVNLIITPEQTVAFSKTRMMAPDGRCKTFDSSANGYVRSEGCGIVVLKRLEDAMQDGDRIHGIIRGTAINQDGLSQGLTAPNGLAQQQVIRQALANAGVKPSEISYVETHGTGTALGDPIEVRSLKKVLMEGRNPDQTCWLGSVKTNIGHLESAAGMAGLIKTILCLQKREIPPVLHFKELNPYISLKNSTFSIPTTCEPWSVEGSRIAGVSSFSFGGTNGHVIVEEVSVLESREQGKGSGENYFERLLHLLTLSTKTEKGLGHLVQDYCTYLQSHQDLSLGNICFSANTGRSRRDPLGGAPFQYRLAIVSESTEGLTQQLQGLIRGEMVTGCFGGQVTEENDPKIVFLFTGQGSQYVNMGRELYESCSFFRNIIDECNEILKAYLDKDLVNILYKEIGNSLLDQTIYTQPALFSIEYALAKLWQFWGVDPTVVMGHSVGEYVAACIAGVFSLKDGLKLIAARGRLMQSLPQNGSMVAVLATLEKIEPMINSYQDKVAIAAINGSNSLVISGEKEAINSIIKNLDEQNIKTKQLTVSHAFHSPLMQPILAEFKELAQEISYQLPQISIISNVTGKPITEEIAKADYWVNHIISPVNFKDSVETLLEGDYNTFLEIGAKPILLGMSRGIVENKNQSICYLPSLRPSNSNWQQMLESLAKLSIQGYEINWYHFDQDYQRHRVSIPTYPWQRSRYWFEGVSQSSNSSLPTPLSQTEYNYSSEVSLLNNRKQIDSSQLMSQLKNSFKNEQLSLIIDYIQEQVAIILGLDKSQAPGKRVGFFQMGMDSLMAVEFRNRLERTFGFAMSTSLAFNYPNIEALSGYLLERLNHRWKKEKGRRQEAEGRSLELEKIARKIESYSDEDVEKMIIEKIYNILT</sequence>
<dbReference type="Gene3D" id="3.40.366.10">
    <property type="entry name" value="Malonyl-Coenzyme A Acyl Carrier Protein, domain 2"/>
    <property type="match status" value="1"/>
</dbReference>
<dbReference type="GO" id="GO:0031177">
    <property type="term" value="F:phosphopantetheine binding"/>
    <property type="evidence" value="ECO:0007669"/>
    <property type="project" value="InterPro"/>
</dbReference>
<dbReference type="SUPFAM" id="SSF53901">
    <property type="entry name" value="Thiolase-like"/>
    <property type="match status" value="1"/>
</dbReference>
<dbReference type="Gene3D" id="1.10.1200.10">
    <property type="entry name" value="ACP-like"/>
    <property type="match status" value="1"/>
</dbReference>
<dbReference type="SUPFAM" id="SSF47336">
    <property type="entry name" value="ACP-like"/>
    <property type="match status" value="1"/>
</dbReference>
<proteinExistence type="predicted"/>
<feature type="domain" description="Carrier" evidence="4">
    <location>
        <begin position="951"/>
        <end position="1026"/>
    </location>
</feature>
<name>A3INX6_9CHRO</name>
<dbReference type="OrthoDB" id="415295at2"/>
<dbReference type="InterPro" id="IPR016035">
    <property type="entry name" value="Acyl_Trfase/lysoPLipase"/>
</dbReference>